<protein>
    <submittedName>
        <fullName evidence="1">Uncharacterized protein</fullName>
    </submittedName>
</protein>
<dbReference type="AlphaFoldDB" id="A0A2N2E8X7"/>
<dbReference type="Proteomes" id="UP000233517">
    <property type="component" value="Unassembled WGS sequence"/>
</dbReference>
<evidence type="ECO:0000313" key="1">
    <source>
        <dbReference type="EMBL" id="PKM91165.1"/>
    </source>
</evidence>
<reference evidence="1 2" key="1">
    <citation type="journal article" date="2017" name="ISME J.">
        <title>Potential for microbial H2 and metal transformations associated with novel bacteria and archaea in deep terrestrial subsurface sediments.</title>
        <authorList>
            <person name="Hernsdorf A.W."/>
            <person name="Amano Y."/>
            <person name="Miyakawa K."/>
            <person name="Ise K."/>
            <person name="Suzuki Y."/>
            <person name="Anantharaman K."/>
            <person name="Probst A."/>
            <person name="Burstein D."/>
            <person name="Thomas B.C."/>
            <person name="Banfield J.F."/>
        </authorList>
    </citation>
    <scope>NUCLEOTIDE SEQUENCE [LARGE SCALE GENOMIC DNA]</scope>
    <source>
        <strain evidence="1">HGW-Falkowbacteria-1</strain>
    </source>
</reference>
<evidence type="ECO:0000313" key="2">
    <source>
        <dbReference type="Proteomes" id="UP000233517"/>
    </source>
</evidence>
<sequence length="245" mass="27176">MKRIGFLLIAVMFMAVSTFGQPSLKMVKELNRQRNTEIKRAEKENKGPMNSENRTKVVSEINARYDEQVKLALQQGKEEKEDSVIVPLTNKEDNGSRKFLGANVDLEGQGKFSGKSLSIDRGANAYATVVTADANAYLTKKYAENLNSTGVVSSNGGMKIVISNEYRYADANISVKNKQTGQEMAVFVRRGGKTSINLLPGEYSYTASTNNGMQASNTKNFVLKLNNYYEFDGERVGYYLVIGSR</sequence>
<organism evidence="1 2">
    <name type="scientific">Candidatus Falkowbacteria bacterium HGW-Falkowbacteria-1</name>
    <dbReference type="NCBI Taxonomy" id="2013768"/>
    <lineage>
        <taxon>Bacteria</taxon>
        <taxon>Candidatus Falkowiibacteriota</taxon>
    </lineage>
</organism>
<dbReference type="EMBL" id="PHAI01000003">
    <property type="protein sequence ID" value="PKM91165.1"/>
    <property type="molecule type" value="Genomic_DNA"/>
</dbReference>
<accession>A0A2N2E8X7</accession>
<comment type="caution">
    <text evidence="1">The sequence shown here is derived from an EMBL/GenBank/DDBJ whole genome shotgun (WGS) entry which is preliminary data.</text>
</comment>
<name>A0A2N2E8X7_9BACT</name>
<gene>
    <name evidence="1" type="ORF">CVU82_03900</name>
</gene>
<proteinExistence type="predicted"/>